<dbReference type="Gene3D" id="1.10.287.1060">
    <property type="entry name" value="ESAT-6-like"/>
    <property type="match status" value="1"/>
</dbReference>
<dbReference type="Proteomes" id="UP001596972">
    <property type="component" value="Unassembled WGS sequence"/>
</dbReference>
<evidence type="ECO:0000313" key="2">
    <source>
        <dbReference type="Proteomes" id="UP001596972"/>
    </source>
</evidence>
<gene>
    <name evidence="1" type="ORF">ACFQ11_11385</name>
</gene>
<proteinExistence type="predicted"/>
<comment type="caution">
    <text evidence="1">The sequence shown here is derived from an EMBL/GenBank/DDBJ whole genome shotgun (WGS) entry which is preliminary data.</text>
</comment>
<dbReference type="EMBL" id="JBHTJA010000016">
    <property type="protein sequence ID" value="MFD0900996.1"/>
    <property type="molecule type" value="Genomic_DNA"/>
</dbReference>
<name>A0ABW3EMK1_9ACTN</name>
<protein>
    <submittedName>
        <fullName evidence="1">WXG100 family type VII secretion target</fullName>
    </submittedName>
</protein>
<dbReference type="RefSeq" id="WP_378298051.1">
    <property type="nucleotide sequence ID" value="NZ_JBHTJA010000016.1"/>
</dbReference>
<organism evidence="1 2">
    <name type="scientific">Actinomadura sediminis</name>
    <dbReference type="NCBI Taxonomy" id="1038904"/>
    <lineage>
        <taxon>Bacteria</taxon>
        <taxon>Bacillati</taxon>
        <taxon>Actinomycetota</taxon>
        <taxon>Actinomycetes</taxon>
        <taxon>Streptosporangiales</taxon>
        <taxon>Thermomonosporaceae</taxon>
        <taxon>Actinomadura</taxon>
    </lineage>
</organism>
<reference evidence="2" key="1">
    <citation type="journal article" date="2019" name="Int. J. Syst. Evol. Microbiol.">
        <title>The Global Catalogue of Microorganisms (GCM) 10K type strain sequencing project: providing services to taxonomists for standard genome sequencing and annotation.</title>
        <authorList>
            <consortium name="The Broad Institute Genomics Platform"/>
            <consortium name="The Broad Institute Genome Sequencing Center for Infectious Disease"/>
            <person name="Wu L."/>
            <person name="Ma J."/>
        </authorList>
    </citation>
    <scope>NUCLEOTIDE SEQUENCE [LARGE SCALE GENOMIC DNA]</scope>
    <source>
        <strain evidence="2">JCM 31202</strain>
    </source>
</reference>
<keyword evidence="2" id="KW-1185">Reference proteome</keyword>
<dbReference type="SUPFAM" id="SSF140453">
    <property type="entry name" value="EsxAB dimer-like"/>
    <property type="match status" value="1"/>
</dbReference>
<dbReference type="InterPro" id="IPR036689">
    <property type="entry name" value="ESAT-6-like_sf"/>
</dbReference>
<evidence type="ECO:0000313" key="1">
    <source>
        <dbReference type="EMBL" id="MFD0900996.1"/>
    </source>
</evidence>
<sequence>MTYDYLEVDTEALKRSGEGFHTGAQTLKSIHDRLSNALSAEGKCWGADETGQQFEQGYWEPAGNVLKMFGQLAEGLDGIKKGVDKMAKTYKQAEEASRIK</sequence>
<accession>A0ABW3EMK1</accession>